<organism evidence="1 2">
    <name type="scientific">Acidithiobacillus ferrivorans</name>
    <dbReference type="NCBI Taxonomy" id="160808"/>
    <lineage>
        <taxon>Bacteria</taxon>
        <taxon>Pseudomonadati</taxon>
        <taxon>Pseudomonadota</taxon>
        <taxon>Acidithiobacillia</taxon>
        <taxon>Acidithiobacillales</taxon>
        <taxon>Acidithiobacillaceae</taxon>
        <taxon>Acidithiobacillus</taxon>
    </lineage>
</organism>
<proteinExistence type="predicted"/>
<sequence length="65" mass="7515">MMLRVLRMVTLLARCKMATIISVCFYKIKPYCLSMSYAFVASCLQKKCPEKGVLSLWHVLIRCKP</sequence>
<accession>A0ABY1MJP2</accession>
<name>A0ABY1MJP2_9PROT</name>
<dbReference type="Proteomes" id="UP000193925">
    <property type="component" value="Chromosome AFERRI"/>
</dbReference>
<keyword evidence="2" id="KW-1185">Reference proteome</keyword>
<dbReference type="EMBL" id="LT841305">
    <property type="protein sequence ID" value="SMH63972.1"/>
    <property type="molecule type" value="Genomic_DNA"/>
</dbReference>
<reference evidence="1 2" key="1">
    <citation type="submission" date="2017-03" db="EMBL/GenBank/DDBJ databases">
        <authorList>
            <person name="Regsiter A."/>
            <person name="William W."/>
        </authorList>
    </citation>
    <scope>NUCLEOTIDE SEQUENCE [LARGE SCALE GENOMIC DNA]</scope>
    <source>
        <strain evidence="1">PRJEB5721</strain>
    </source>
</reference>
<evidence type="ECO:0008006" key="3">
    <source>
        <dbReference type="Google" id="ProtNLM"/>
    </source>
</evidence>
<gene>
    <name evidence="1" type="ORF">AFERRI_10005</name>
</gene>
<protein>
    <recommendedName>
        <fullName evidence="3">Secreted protein</fullName>
    </recommendedName>
</protein>
<evidence type="ECO:0000313" key="2">
    <source>
        <dbReference type="Proteomes" id="UP000193925"/>
    </source>
</evidence>
<evidence type="ECO:0000313" key="1">
    <source>
        <dbReference type="EMBL" id="SMH63972.1"/>
    </source>
</evidence>